<dbReference type="Proteomes" id="UP001571476">
    <property type="component" value="Unassembled WGS sequence"/>
</dbReference>
<evidence type="ECO:0000313" key="2">
    <source>
        <dbReference type="EMBL" id="MFA3843224.1"/>
    </source>
</evidence>
<keyword evidence="1" id="KW-1133">Transmembrane helix</keyword>
<proteinExistence type="predicted"/>
<keyword evidence="1" id="KW-0472">Membrane</keyword>
<organism evidence="2 3">
    <name type="scientific">Streptomyces aureus</name>
    <dbReference type="NCBI Taxonomy" id="193461"/>
    <lineage>
        <taxon>Bacteria</taxon>
        <taxon>Bacillati</taxon>
        <taxon>Actinomycetota</taxon>
        <taxon>Actinomycetes</taxon>
        <taxon>Kitasatosporales</taxon>
        <taxon>Streptomycetaceae</taxon>
        <taxon>Streptomyces</taxon>
    </lineage>
</organism>
<evidence type="ECO:0000313" key="3">
    <source>
        <dbReference type="Proteomes" id="UP001571476"/>
    </source>
</evidence>
<dbReference type="EMBL" id="JBGOSP010000054">
    <property type="protein sequence ID" value="MFA3843224.1"/>
    <property type="molecule type" value="Genomic_DNA"/>
</dbReference>
<name>A0ABV4T163_9ACTN</name>
<evidence type="ECO:0008006" key="4">
    <source>
        <dbReference type="Google" id="ProtNLM"/>
    </source>
</evidence>
<reference evidence="2 3" key="1">
    <citation type="submission" date="2024-08" db="EMBL/GenBank/DDBJ databases">
        <title>Genome sequence of Streptomyces aureus CACIA-1.46HGO.</title>
        <authorList>
            <person name="Evangelista-Martinez Z."/>
        </authorList>
    </citation>
    <scope>NUCLEOTIDE SEQUENCE [LARGE SCALE GENOMIC DNA]</scope>
    <source>
        <strain evidence="2 3">CACIA-1.46HGO</strain>
    </source>
</reference>
<comment type="caution">
    <text evidence="2">The sequence shown here is derived from an EMBL/GenBank/DDBJ whole genome shotgun (WGS) entry which is preliminary data.</text>
</comment>
<accession>A0ABV4T163</accession>
<gene>
    <name evidence="2" type="ORF">ACEG43_45110</name>
</gene>
<keyword evidence="3" id="KW-1185">Reference proteome</keyword>
<feature type="transmembrane region" description="Helical" evidence="1">
    <location>
        <begin position="16"/>
        <end position="37"/>
    </location>
</feature>
<dbReference type="RefSeq" id="WP_356082666.1">
    <property type="nucleotide sequence ID" value="NZ_JBGOSP010000054.1"/>
</dbReference>
<sequence>MTLALYLPGLGATPRWLHITVGVIILGLMIARLWLFFRRRK</sequence>
<keyword evidence="1" id="KW-0812">Transmembrane</keyword>
<evidence type="ECO:0000256" key="1">
    <source>
        <dbReference type="SAM" id="Phobius"/>
    </source>
</evidence>
<protein>
    <recommendedName>
        <fullName evidence="4">Integral membrane protein</fullName>
    </recommendedName>
</protein>